<dbReference type="PROSITE" id="PS50011">
    <property type="entry name" value="PROTEIN_KINASE_DOM"/>
    <property type="match status" value="1"/>
</dbReference>
<dbReference type="RefSeq" id="XP_016664940.1">
    <property type="nucleotide sequence ID" value="XM_016809451.1"/>
</dbReference>
<feature type="compositionally biased region" description="Polar residues" evidence="14">
    <location>
        <begin position="441"/>
        <end position="457"/>
    </location>
</feature>
<keyword evidence="5" id="KW-0963">Cytoplasm</keyword>
<evidence type="ECO:0000256" key="2">
    <source>
        <dbReference type="ARBA" id="ARBA00004496"/>
    </source>
</evidence>
<evidence type="ECO:0000256" key="13">
    <source>
        <dbReference type="PROSITE-ProRule" id="PRU10141"/>
    </source>
</evidence>
<dbReference type="InterPro" id="IPR011009">
    <property type="entry name" value="Kinase-like_dom_sf"/>
</dbReference>
<dbReference type="EnsemblMetazoa" id="XM_016809451.2">
    <property type="protein sequence ID" value="XP_016664940.1"/>
    <property type="gene ID" value="LOC100166558"/>
</dbReference>
<dbReference type="EnsemblMetazoa" id="XM_016809452.2">
    <property type="protein sequence ID" value="XP_016664941.1"/>
    <property type="gene ID" value="LOC100166558"/>
</dbReference>
<dbReference type="InterPro" id="IPR017441">
    <property type="entry name" value="Protein_kinase_ATP_BS"/>
</dbReference>
<comment type="subcellular location">
    <subcellularLocation>
        <location evidence="1">Chromosome</location>
    </subcellularLocation>
    <subcellularLocation>
        <location evidence="2">Cytoplasm</location>
    </subcellularLocation>
</comment>
<feature type="compositionally biased region" description="Polar residues" evidence="14">
    <location>
        <begin position="357"/>
        <end position="369"/>
    </location>
</feature>
<keyword evidence="7" id="KW-0808">Transferase</keyword>
<evidence type="ECO:0000256" key="7">
    <source>
        <dbReference type="ARBA" id="ARBA00022679"/>
    </source>
</evidence>
<comment type="catalytic activity">
    <reaction evidence="12">
        <text>L-seryl-[protein] + ATP = O-phospho-L-seryl-[protein] + ADP + H(+)</text>
        <dbReference type="Rhea" id="RHEA:17989"/>
        <dbReference type="Rhea" id="RHEA-COMP:9863"/>
        <dbReference type="Rhea" id="RHEA-COMP:11604"/>
        <dbReference type="ChEBI" id="CHEBI:15378"/>
        <dbReference type="ChEBI" id="CHEBI:29999"/>
        <dbReference type="ChEBI" id="CHEBI:30616"/>
        <dbReference type="ChEBI" id="CHEBI:83421"/>
        <dbReference type="ChEBI" id="CHEBI:456216"/>
        <dbReference type="EC" id="2.7.11.1"/>
    </reaction>
</comment>
<dbReference type="EC" id="2.7.11.1" evidence="3"/>
<comment type="catalytic activity">
    <reaction evidence="11">
        <text>L-threonyl-[protein] + ATP = O-phospho-L-threonyl-[protein] + ADP + H(+)</text>
        <dbReference type="Rhea" id="RHEA:46608"/>
        <dbReference type="Rhea" id="RHEA-COMP:11060"/>
        <dbReference type="Rhea" id="RHEA-COMP:11605"/>
        <dbReference type="ChEBI" id="CHEBI:15378"/>
        <dbReference type="ChEBI" id="CHEBI:30013"/>
        <dbReference type="ChEBI" id="CHEBI:30616"/>
        <dbReference type="ChEBI" id="CHEBI:61977"/>
        <dbReference type="ChEBI" id="CHEBI:456216"/>
        <dbReference type="EC" id="2.7.11.1"/>
    </reaction>
</comment>
<dbReference type="GO" id="GO:0005634">
    <property type="term" value="C:nucleus"/>
    <property type="evidence" value="ECO:0007669"/>
    <property type="project" value="TreeGrafter"/>
</dbReference>
<dbReference type="PANTHER" id="PTHR24419">
    <property type="entry name" value="INTERLEUKIN-1 RECEPTOR-ASSOCIATED KINASE"/>
    <property type="match status" value="1"/>
</dbReference>
<evidence type="ECO:0000256" key="14">
    <source>
        <dbReference type="SAM" id="MobiDB-lite"/>
    </source>
</evidence>
<protein>
    <recommendedName>
        <fullName evidence="3">non-specific serine/threonine protein kinase</fullName>
        <ecNumber evidence="3">2.7.11.1</ecNumber>
    </recommendedName>
</protein>
<dbReference type="GO" id="GO:0072354">
    <property type="term" value="F:histone H3T3 kinase activity"/>
    <property type="evidence" value="ECO:0007669"/>
    <property type="project" value="TreeGrafter"/>
</dbReference>
<dbReference type="GO" id="GO:0005524">
    <property type="term" value="F:ATP binding"/>
    <property type="evidence" value="ECO:0007669"/>
    <property type="project" value="UniProtKB-UniRule"/>
</dbReference>
<dbReference type="Gene3D" id="1.10.510.10">
    <property type="entry name" value="Transferase(Phosphotransferase) domain 1"/>
    <property type="match status" value="1"/>
</dbReference>
<dbReference type="RefSeq" id="XP_016664941.1">
    <property type="nucleotide sequence ID" value="XM_016809452.1"/>
</dbReference>
<evidence type="ECO:0000259" key="15">
    <source>
        <dbReference type="PROSITE" id="PS50011"/>
    </source>
</evidence>
<dbReference type="KEGG" id="api:100166558"/>
<keyword evidence="8 13" id="KW-0547">Nucleotide-binding</keyword>
<feature type="region of interest" description="Disordered" evidence="14">
    <location>
        <begin position="435"/>
        <end position="457"/>
    </location>
</feature>
<dbReference type="GO" id="GO:0005694">
    <property type="term" value="C:chromosome"/>
    <property type="evidence" value="ECO:0007669"/>
    <property type="project" value="UniProtKB-SubCell"/>
</dbReference>
<accession>A0A8R2D8Z0</accession>
<reference evidence="17" key="1">
    <citation type="submission" date="2010-06" db="EMBL/GenBank/DDBJ databases">
        <authorList>
            <person name="Jiang H."/>
            <person name="Abraham K."/>
            <person name="Ali S."/>
            <person name="Alsbrooks S.L."/>
            <person name="Anim B.N."/>
            <person name="Anosike U.S."/>
            <person name="Attaway T."/>
            <person name="Bandaranaike D.P."/>
            <person name="Battles P.K."/>
            <person name="Bell S.N."/>
            <person name="Bell A.V."/>
            <person name="Beltran B."/>
            <person name="Bickham C."/>
            <person name="Bustamante Y."/>
            <person name="Caleb T."/>
            <person name="Canada A."/>
            <person name="Cardenas V."/>
            <person name="Carter K."/>
            <person name="Chacko J."/>
            <person name="Chandrabose M.N."/>
            <person name="Chavez D."/>
            <person name="Chavez A."/>
            <person name="Chen L."/>
            <person name="Chu H.-S."/>
            <person name="Claassen K.J."/>
            <person name="Cockrell R."/>
            <person name="Collins M."/>
            <person name="Cooper J.A."/>
            <person name="Cree A."/>
            <person name="Curry S.M."/>
            <person name="Da Y."/>
            <person name="Dao M.D."/>
            <person name="Das B."/>
            <person name="Davila M.-L."/>
            <person name="Davy-Carroll L."/>
            <person name="Denson S."/>
            <person name="Dinh H."/>
            <person name="Ebong V.E."/>
            <person name="Edwards J.R."/>
            <person name="Egan A."/>
            <person name="El-Daye J."/>
            <person name="Escobedo L."/>
            <person name="Fernandez S."/>
            <person name="Fernando P.R."/>
            <person name="Flagg N."/>
            <person name="Forbes L.D."/>
            <person name="Fowler R.G."/>
            <person name="Fu Q."/>
            <person name="Gabisi R.A."/>
            <person name="Ganer J."/>
            <person name="Garbino Pronczuk A."/>
            <person name="Garcia R.M."/>
            <person name="Garner T."/>
            <person name="Garrett T.E."/>
            <person name="Gonzalez D.A."/>
            <person name="Hamid H."/>
            <person name="Hawkins E.S."/>
            <person name="Hirani K."/>
            <person name="Hogues M.E."/>
            <person name="Hollins B."/>
            <person name="Hsiao C.-H."/>
            <person name="Jabil R."/>
            <person name="James M.L."/>
            <person name="Jhangiani S.N."/>
            <person name="Johnson B."/>
            <person name="Johnson Q."/>
            <person name="Joshi V."/>
            <person name="Kalu J.B."/>
            <person name="Kam C."/>
            <person name="Kashfia A."/>
            <person name="Keebler J."/>
            <person name="Kisamo H."/>
            <person name="Kovar C.L."/>
            <person name="Lago L.A."/>
            <person name="Lai C.-Y."/>
            <person name="Laidlaw J."/>
            <person name="Lara F."/>
            <person name="Le T.-K."/>
            <person name="Lee S.L."/>
            <person name="Legall F.H."/>
            <person name="Lemon S.J."/>
            <person name="Lewis L.R."/>
            <person name="Li B."/>
            <person name="Liu Y."/>
            <person name="Liu Y.-S."/>
            <person name="Lopez J."/>
            <person name="Lozado R.J."/>
            <person name="Lu J."/>
            <person name="Madu R.C."/>
            <person name="Maheshwari M."/>
            <person name="Maheshwari R."/>
            <person name="Malloy K."/>
            <person name="Martinez E."/>
            <person name="Mathew T."/>
            <person name="Mercado I.C."/>
            <person name="Mercado C."/>
            <person name="Meyer B."/>
            <person name="Montgomery K."/>
            <person name="Morgan M.B."/>
            <person name="Munidasa M."/>
            <person name="Nazareth L.V."/>
            <person name="Nelson J."/>
            <person name="Ng B.M."/>
            <person name="Nguyen N.B."/>
            <person name="Nguyen P.Q."/>
            <person name="Nguyen T."/>
            <person name="Obregon M."/>
            <person name="Okwuonu G.O."/>
            <person name="Onwere C.G."/>
            <person name="Orozco G."/>
            <person name="Parra A."/>
            <person name="Patel S."/>
            <person name="Patil S."/>
            <person name="Perez A."/>
            <person name="Perez Y."/>
            <person name="Pham C."/>
            <person name="Primus E.L."/>
            <person name="Pu L.-L."/>
            <person name="Puazo M."/>
            <person name="Qin X."/>
            <person name="Quiroz J.B."/>
            <person name="Reese J."/>
            <person name="Richards S."/>
            <person name="Rives C.M."/>
            <person name="Robberts R."/>
            <person name="Ruiz S.J."/>
            <person name="Ruiz M.J."/>
            <person name="Santibanez J."/>
            <person name="Schneider B.W."/>
            <person name="Sisson I."/>
            <person name="Smith M."/>
            <person name="Sodergren E."/>
            <person name="Song X.-Z."/>
            <person name="Song B.B."/>
            <person name="Summersgill H."/>
            <person name="Thelus R."/>
            <person name="Thornton R.D."/>
            <person name="Trejos Z.Y."/>
            <person name="Usmani K."/>
            <person name="Vattathil S."/>
            <person name="Villasana D."/>
            <person name="Walker D.L."/>
            <person name="Wang S."/>
            <person name="Wang K."/>
            <person name="White C.S."/>
            <person name="Williams A.C."/>
            <person name="Williamson J."/>
            <person name="Wilson K."/>
            <person name="Woghiren I.O."/>
            <person name="Woodworth J.R."/>
            <person name="Worley K.C."/>
            <person name="Wright R.A."/>
            <person name="Wu W."/>
            <person name="Young L."/>
            <person name="Zhang L."/>
            <person name="Zhang J."/>
            <person name="Zhu Y."/>
            <person name="Muzny D.M."/>
            <person name="Weinstock G."/>
            <person name="Gibbs R.A."/>
        </authorList>
    </citation>
    <scope>NUCLEOTIDE SEQUENCE [LARGE SCALE GENOMIC DNA]</scope>
    <source>
        <strain evidence="17">LSR1</strain>
    </source>
</reference>
<dbReference type="SUPFAM" id="SSF56112">
    <property type="entry name" value="Protein kinase-like (PK-like)"/>
    <property type="match status" value="1"/>
</dbReference>
<evidence type="ECO:0000256" key="6">
    <source>
        <dbReference type="ARBA" id="ARBA00022527"/>
    </source>
</evidence>
<keyword evidence="17" id="KW-1185">Reference proteome</keyword>
<keyword evidence="6" id="KW-0723">Serine/threonine-protein kinase</keyword>
<dbReference type="Pfam" id="PF12330">
    <property type="entry name" value="Haspin_kinase"/>
    <property type="match status" value="1"/>
</dbReference>
<sequence>MAQGSNTSKFVKTYGKPRRTQLLGQNSLWNDDLNDDFDKCLGIEDVPQTTFISPEPSGSVTMYKPDKHKKKYEDQKYSTGGWSMQLHSTLDGHRNNLSTKKRFTEDNLDSNHKKKKLLLKSARKKKENLNNSNNSKGVTPISIKKLKNKFILSKEQCSTPLQKSMLFAHGNKFNSMSSKKTKKSKLKKNLLHAVNTLNSSKLPLQLEHSHSKNSNISRKINYEYNKPFDESIQISGSHFFPSKNKYSENSTFNNQLFNSPNRQCRVKKKNIPRSKEKNSNWYQKVMNIFCDEESINEEKLKNQDFMTSEEHINMCNFEPVLTSEIKQLEPLEQQKQSFPLSNLNNISFQSLQHFNISSPGKDNHSLSSVDHSKSNRENSIITIGSIKEETNEESQPSQPCIHFNISSSGKDNHSLLSLDHSKSNRENSIITIGNIKEGSIEESQPSQPRIHFNISSSGKDNHSLLSLDRSKSNRENSIITIGNIKEGSIEESQPRQLCILYNKYLSDEQFDSYTPDSESQIILDVTTKFSDIIIDDKIEQCDKSIEEESLFGKFDHTLDISLDTSNHKCDIISNNSYILQSSSSLEQDTVIYKQNCTIDVLHTKENADYNNQLLNDKSFELKTHKTTNKCEENTSTKNQINISISENDTNDILETNESVFVPRRKRYAARFQNLEVIEEFSQLDTILTEENTTVFHLEPGKKWRRSISIVRGCMDRNMNESINFTKGRKWAYTVDDILRRQSINTSIYQNLDQRSISKNSMCSSSQNLQITSTDLENQKAKSYIFEACHQKELISFESWLSPKYTNKWKKVGEGVYGEVFSYSSGNRCTIVKIIPIEGQVNINSEQQKKMFEVYSEIVIATELNKLWNKSNLNQTSSFCKLKRVSCVQGKYPSILINFWQQYDKDKGSDNDNPDILPKDQMFMILEMENGGIDVESFVFNSADQSLFAFLQIVFGLAVAEEEYKFEHRDLHIGNILIKKCSNKKIAYELEGQHFNVPSRGIKITIIDYTLSRMTYNSNHIYNDLSKDTELFTSVGDYQFDIYRMMRKETNDQWELFKPATNIYWLHYVLDKMLMSVHYKKTNTILHSNGLSNLERLKNVILSFNSAKGFAESELILDLIGYKKP</sequence>
<evidence type="ECO:0000256" key="9">
    <source>
        <dbReference type="ARBA" id="ARBA00022777"/>
    </source>
</evidence>
<dbReference type="AlphaFoldDB" id="A0A8R2D8Z0"/>
<organism evidence="16 17">
    <name type="scientific">Acyrthosiphon pisum</name>
    <name type="common">Pea aphid</name>
    <dbReference type="NCBI Taxonomy" id="7029"/>
    <lineage>
        <taxon>Eukaryota</taxon>
        <taxon>Metazoa</taxon>
        <taxon>Ecdysozoa</taxon>
        <taxon>Arthropoda</taxon>
        <taxon>Hexapoda</taxon>
        <taxon>Insecta</taxon>
        <taxon>Pterygota</taxon>
        <taxon>Neoptera</taxon>
        <taxon>Paraneoptera</taxon>
        <taxon>Hemiptera</taxon>
        <taxon>Sternorrhyncha</taxon>
        <taxon>Aphidomorpha</taxon>
        <taxon>Aphidoidea</taxon>
        <taxon>Aphididae</taxon>
        <taxon>Macrosiphini</taxon>
        <taxon>Acyrthosiphon</taxon>
    </lineage>
</organism>
<evidence type="ECO:0000256" key="5">
    <source>
        <dbReference type="ARBA" id="ARBA00022490"/>
    </source>
</evidence>
<dbReference type="GeneID" id="100166558"/>
<name>A0A8R2D8Z0_ACYPI</name>
<keyword evidence="10 13" id="KW-0067">ATP-binding</keyword>
<dbReference type="PROSITE" id="PS00107">
    <property type="entry name" value="PROTEIN_KINASE_ATP"/>
    <property type="match status" value="1"/>
</dbReference>
<evidence type="ECO:0000256" key="10">
    <source>
        <dbReference type="ARBA" id="ARBA00022840"/>
    </source>
</evidence>
<keyword evidence="9" id="KW-0418">Kinase</keyword>
<keyword evidence="4" id="KW-0158">Chromosome</keyword>
<feature type="domain" description="Protein kinase" evidence="15">
    <location>
        <begin position="805"/>
        <end position="1124"/>
    </location>
</feature>
<dbReference type="GO" id="GO:0005737">
    <property type="term" value="C:cytoplasm"/>
    <property type="evidence" value="ECO:0007669"/>
    <property type="project" value="UniProtKB-SubCell"/>
</dbReference>
<dbReference type="GO" id="GO:0035556">
    <property type="term" value="P:intracellular signal transduction"/>
    <property type="evidence" value="ECO:0007669"/>
    <property type="project" value="TreeGrafter"/>
</dbReference>
<dbReference type="PANTHER" id="PTHR24419:SF18">
    <property type="entry name" value="SERINE_THREONINE-PROTEIN KINASE HASPIN"/>
    <property type="match status" value="1"/>
</dbReference>
<dbReference type="InterPro" id="IPR024604">
    <property type="entry name" value="GSG2_C"/>
</dbReference>
<evidence type="ECO:0000313" key="16">
    <source>
        <dbReference type="EnsemblMetazoa" id="XP_016664940.1"/>
    </source>
</evidence>
<proteinExistence type="predicted"/>
<dbReference type="FunFam" id="1.10.510.10:FF:000401">
    <property type="entry name" value="serine/threonine-protein kinase haspin"/>
    <property type="match status" value="1"/>
</dbReference>
<reference evidence="16" key="2">
    <citation type="submission" date="2022-06" db="UniProtKB">
        <authorList>
            <consortium name="EnsemblMetazoa"/>
        </authorList>
    </citation>
    <scope>IDENTIFICATION</scope>
</reference>
<evidence type="ECO:0000256" key="3">
    <source>
        <dbReference type="ARBA" id="ARBA00012513"/>
    </source>
</evidence>
<dbReference type="SMART" id="SM01331">
    <property type="entry name" value="DUF3635"/>
    <property type="match status" value="1"/>
</dbReference>
<feature type="binding site" evidence="13">
    <location>
        <position position="832"/>
    </location>
    <ligand>
        <name>ATP</name>
        <dbReference type="ChEBI" id="CHEBI:30616"/>
    </ligand>
</feature>
<feature type="region of interest" description="Disordered" evidence="14">
    <location>
        <begin position="357"/>
        <end position="378"/>
    </location>
</feature>
<evidence type="ECO:0000256" key="1">
    <source>
        <dbReference type="ARBA" id="ARBA00004286"/>
    </source>
</evidence>
<evidence type="ECO:0000256" key="8">
    <source>
        <dbReference type="ARBA" id="ARBA00022741"/>
    </source>
</evidence>
<evidence type="ECO:0000256" key="11">
    <source>
        <dbReference type="ARBA" id="ARBA00047899"/>
    </source>
</evidence>
<evidence type="ECO:0000256" key="4">
    <source>
        <dbReference type="ARBA" id="ARBA00022454"/>
    </source>
</evidence>
<dbReference type="Proteomes" id="UP000007819">
    <property type="component" value="Unassembled WGS sequence"/>
</dbReference>
<dbReference type="OrthoDB" id="21018at2759"/>
<evidence type="ECO:0000313" key="17">
    <source>
        <dbReference type="Proteomes" id="UP000007819"/>
    </source>
</evidence>
<dbReference type="Gene3D" id="3.30.200.20">
    <property type="entry name" value="Phosphorylase Kinase, domain 1"/>
    <property type="match status" value="1"/>
</dbReference>
<evidence type="ECO:0000256" key="12">
    <source>
        <dbReference type="ARBA" id="ARBA00048679"/>
    </source>
</evidence>
<dbReference type="InterPro" id="IPR000719">
    <property type="entry name" value="Prot_kinase_dom"/>
</dbReference>
<dbReference type="GO" id="GO:0000278">
    <property type="term" value="P:mitotic cell cycle"/>
    <property type="evidence" value="ECO:0007669"/>
    <property type="project" value="TreeGrafter"/>
</dbReference>